<sequence>MQSQILDFYENKNVFITGGTGFLGKVLIEKLLRSTNAATLYILIRQNKNRDASNRLERMLNCELFDEVRKKRPDYKRRIIAIAGDSAKDNLDLAPEDQEELISKVNIVFHVAATVHFNENLKVAYEVNVQGTKRLLDLSKRFQHLKSIVHVSTAYANWQDEVIDESFCERSFHYKQVESMLQKLSIEEALRLTPSILKKWDSTYAFTKAMAEVLVKENSNGLPIGIFRPSGIVPSYKEPVNNWIDSFGALGLLAFVSLGIARVIPSRLGPIVDLVPVDLVASALIATAWDIPTKDGIPIYNYVSSIDNPITFQDFIASFKTHLPRYPLSKAVRTPKVITQFTTFSKIQHHYLPALLVDLLYVMTLRKPKMLPTIRKFDSLVEIAALTLDKNWQFANNNVKSLWNKMNEDDRKLFPCDVSIVDWNHHFDNFVKGVRVYLFKDPLSTLPQAKIRMQR</sequence>
<dbReference type="Gene3D" id="3.40.50.720">
    <property type="entry name" value="NAD(P)-binding Rossmann-like Domain"/>
    <property type="match status" value="1"/>
</dbReference>
<evidence type="ECO:0000256" key="1">
    <source>
        <dbReference type="ARBA" id="ARBA00005928"/>
    </source>
</evidence>
<keyword evidence="3 4" id="KW-0443">Lipid metabolism</keyword>
<reference evidence="7" key="2">
    <citation type="submission" date="2021-08" db="EMBL/GenBank/DDBJ databases">
        <authorList>
            <person name="Eriksson T."/>
        </authorList>
    </citation>
    <scope>NUCLEOTIDE SEQUENCE</scope>
    <source>
        <strain evidence="7">Stoneville</strain>
        <tissue evidence="7">Whole head</tissue>
    </source>
</reference>
<dbReference type="AlphaFoldDB" id="A0A8J6LJZ6"/>
<reference evidence="7" key="1">
    <citation type="journal article" date="2020" name="J Insects Food Feed">
        <title>The yellow mealworm (Tenebrio molitor) genome: a resource for the emerging insects as food and feed industry.</title>
        <authorList>
            <person name="Eriksson T."/>
            <person name="Andere A."/>
            <person name="Kelstrup H."/>
            <person name="Emery V."/>
            <person name="Picard C."/>
        </authorList>
    </citation>
    <scope>NUCLEOTIDE SEQUENCE</scope>
    <source>
        <strain evidence="7">Stoneville</strain>
        <tissue evidence="7">Whole head</tissue>
    </source>
</reference>
<evidence type="ECO:0000259" key="5">
    <source>
        <dbReference type="Pfam" id="PF03015"/>
    </source>
</evidence>
<keyword evidence="2 4" id="KW-0444">Lipid biosynthesis</keyword>
<dbReference type="EC" id="1.2.1.84" evidence="4"/>
<evidence type="ECO:0000313" key="7">
    <source>
        <dbReference type="EMBL" id="KAH0821437.1"/>
    </source>
</evidence>
<dbReference type="InterPro" id="IPR033640">
    <property type="entry name" value="FAR_C"/>
</dbReference>
<name>A0A8J6LJZ6_TENMO</name>
<protein>
    <recommendedName>
        <fullName evidence="4">Fatty acyl-CoA reductase</fullName>
        <ecNumber evidence="4">1.2.1.84</ecNumber>
    </recommendedName>
</protein>
<dbReference type="Pfam" id="PF07993">
    <property type="entry name" value="NAD_binding_4"/>
    <property type="match status" value="1"/>
</dbReference>
<accession>A0A8J6LJZ6</accession>
<evidence type="ECO:0000256" key="2">
    <source>
        <dbReference type="ARBA" id="ARBA00022516"/>
    </source>
</evidence>
<dbReference type="GO" id="GO:0005777">
    <property type="term" value="C:peroxisome"/>
    <property type="evidence" value="ECO:0007669"/>
    <property type="project" value="TreeGrafter"/>
</dbReference>
<dbReference type="PANTHER" id="PTHR11011">
    <property type="entry name" value="MALE STERILITY PROTEIN 2-RELATED"/>
    <property type="match status" value="1"/>
</dbReference>
<evidence type="ECO:0000259" key="6">
    <source>
        <dbReference type="Pfam" id="PF07993"/>
    </source>
</evidence>
<comment type="caution">
    <text evidence="7">The sequence shown here is derived from an EMBL/GenBank/DDBJ whole genome shotgun (WGS) entry which is preliminary data.</text>
</comment>
<dbReference type="SUPFAM" id="SSF51735">
    <property type="entry name" value="NAD(P)-binding Rossmann-fold domains"/>
    <property type="match status" value="1"/>
</dbReference>
<dbReference type="CDD" id="cd05236">
    <property type="entry name" value="FAR-N_SDR_e"/>
    <property type="match status" value="1"/>
</dbReference>
<feature type="domain" description="Fatty acyl-CoA reductase C-terminal" evidence="5">
    <location>
        <begin position="350"/>
        <end position="441"/>
    </location>
</feature>
<evidence type="ECO:0000313" key="8">
    <source>
        <dbReference type="Proteomes" id="UP000719412"/>
    </source>
</evidence>
<comment type="similarity">
    <text evidence="1 4">Belongs to the fatty acyl-CoA reductase family.</text>
</comment>
<dbReference type="InterPro" id="IPR036291">
    <property type="entry name" value="NAD(P)-bd_dom_sf"/>
</dbReference>
<dbReference type="Proteomes" id="UP000719412">
    <property type="component" value="Unassembled WGS sequence"/>
</dbReference>
<evidence type="ECO:0000256" key="3">
    <source>
        <dbReference type="ARBA" id="ARBA00023098"/>
    </source>
</evidence>
<dbReference type="GO" id="GO:0080019">
    <property type="term" value="F:alcohol-forming very long-chain fatty acyl-CoA reductase activity"/>
    <property type="evidence" value="ECO:0007669"/>
    <property type="project" value="InterPro"/>
</dbReference>
<dbReference type="Pfam" id="PF03015">
    <property type="entry name" value="Sterile"/>
    <property type="match status" value="1"/>
</dbReference>
<comment type="catalytic activity">
    <reaction evidence="4">
        <text>a long-chain fatty acyl-CoA + 2 NADPH + 2 H(+) = a long-chain primary fatty alcohol + 2 NADP(+) + CoA</text>
        <dbReference type="Rhea" id="RHEA:52716"/>
        <dbReference type="ChEBI" id="CHEBI:15378"/>
        <dbReference type="ChEBI" id="CHEBI:57287"/>
        <dbReference type="ChEBI" id="CHEBI:57783"/>
        <dbReference type="ChEBI" id="CHEBI:58349"/>
        <dbReference type="ChEBI" id="CHEBI:77396"/>
        <dbReference type="ChEBI" id="CHEBI:83139"/>
        <dbReference type="EC" id="1.2.1.84"/>
    </reaction>
</comment>
<dbReference type="InterPro" id="IPR013120">
    <property type="entry name" value="FAR_NAD-bd"/>
</dbReference>
<dbReference type="EMBL" id="JABDTM020007833">
    <property type="protein sequence ID" value="KAH0821437.1"/>
    <property type="molecule type" value="Genomic_DNA"/>
</dbReference>
<dbReference type="InterPro" id="IPR026055">
    <property type="entry name" value="FAR"/>
</dbReference>
<proteinExistence type="inferred from homology"/>
<organism evidence="7 8">
    <name type="scientific">Tenebrio molitor</name>
    <name type="common">Yellow mealworm beetle</name>
    <dbReference type="NCBI Taxonomy" id="7067"/>
    <lineage>
        <taxon>Eukaryota</taxon>
        <taxon>Metazoa</taxon>
        <taxon>Ecdysozoa</taxon>
        <taxon>Arthropoda</taxon>
        <taxon>Hexapoda</taxon>
        <taxon>Insecta</taxon>
        <taxon>Pterygota</taxon>
        <taxon>Neoptera</taxon>
        <taxon>Endopterygota</taxon>
        <taxon>Coleoptera</taxon>
        <taxon>Polyphaga</taxon>
        <taxon>Cucujiformia</taxon>
        <taxon>Tenebrionidae</taxon>
        <taxon>Tenebrio</taxon>
    </lineage>
</organism>
<gene>
    <name evidence="7" type="ORF">GEV33_001354</name>
</gene>
<keyword evidence="8" id="KW-1185">Reference proteome</keyword>
<dbReference type="CDD" id="cd09071">
    <property type="entry name" value="FAR_C"/>
    <property type="match status" value="1"/>
</dbReference>
<keyword evidence="4" id="KW-0560">Oxidoreductase</keyword>
<dbReference type="PANTHER" id="PTHR11011:SF60">
    <property type="entry name" value="FATTY ACYL-COA REDUCTASE-RELATED"/>
    <property type="match status" value="1"/>
</dbReference>
<comment type="function">
    <text evidence="4">Catalyzes the reduction of fatty acyl-CoA to fatty alcohols.</text>
</comment>
<dbReference type="GO" id="GO:0102965">
    <property type="term" value="F:alcohol-forming long-chain fatty acyl-CoA reductase activity"/>
    <property type="evidence" value="ECO:0007669"/>
    <property type="project" value="UniProtKB-EC"/>
</dbReference>
<feature type="domain" description="Thioester reductase (TE)" evidence="6">
    <location>
        <begin position="16"/>
        <end position="283"/>
    </location>
</feature>
<evidence type="ECO:0000256" key="4">
    <source>
        <dbReference type="RuleBase" id="RU363097"/>
    </source>
</evidence>
<keyword evidence="4" id="KW-0521">NADP</keyword>
<dbReference type="GO" id="GO:0035336">
    <property type="term" value="P:long-chain fatty-acyl-CoA metabolic process"/>
    <property type="evidence" value="ECO:0007669"/>
    <property type="project" value="TreeGrafter"/>
</dbReference>